<reference evidence="10 11" key="1">
    <citation type="submission" date="2024-09" db="EMBL/GenBank/DDBJ databases">
        <authorList>
            <person name="Sun Q."/>
            <person name="Mori K."/>
        </authorList>
    </citation>
    <scope>NUCLEOTIDE SEQUENCE [LARGE SCALE GENOMIC DNA]</scope>
    <source>
        <strain evidence="10 11">JCM 12763</strain>
    </source>
</reference>
<dbReference type="PROSITE" id="PS51202">
    <property type="entry name" value="RCK_C"/>
    <property type="match status" value="1"/>
</dbReference>
<comment type="caution">
    <text evidence="10">The sequence shown here is derived from an EMBL/GenBank/DDBJ whole genome shotgun (WGS) entry which is preliminary data.</text>
</comment>
<keyword evidence="6 8" id="KW-1133">Transmembrane helix</keyword>
<dbReference type="PANTHER" id="PTHR30445">
    <property type="entry name" value="K(+)_H(+) ANTIPORTER SUBUNIT KHTT"/>
    <property type="match status" value="1"/>
</dbReference>
<dbReference type="RefSeq" id="WP_181409569.1">
    <property type="nucleotide sequence ID" value="NZ_JBHMAX010000023.1"/>
</dbReference>
<evidence type="ECO:0000256" key="7">
    <source>
        <dbReference type="ARBA" id="ARBA00023136"/>
    </source>
</evidence>
<feature type="transmembrane region" description="Helical" evidence="8">
    <location>
        <begin position="31"/>
        <end position="48"/>
    </location>
</feature>
<gene>
    <name evidence="10" type="ORF">ACFFN0_12880</name>
</gene>
<keyword evidence="5 8" id="KW-0812">Transmembrane</keyword>
<organism evidence="10 11">
    <name type="scientific">Ornithinimicrobium kibberense</name>
    <dbReference type="NCBI Taxonomy" id="282060"/>
    <lineage>
        <taxon>Bacteria</taxon>
        <taxon>Bacillati</taxon>
        <taxon>Actinomycetota</taxon>
        <taxon>Actinomycetes</taxon>
        <taxon>Micrococcales</taxon>
        <taxon>Ornithinimicrobiaceae</taxon>
        <taxon>Ornithinimicrobium</taxon>
    </lineage>
</organism>
<sequence length="527" mass="55303">MADLLAGRPVLLLFAVLAIGTAVGAVRLRRVSLGPAAVLFTALAFSAADERLALPEVLGTFGLAVFAYAVGVTAGPSFFASLRTGLRPVSMVVATLLALGVLTWGIGRLLGLSAGSTAGLYAGALNNTPALAAAILRLDGSPDPTVAYSMSYVGGVVVMLAAATWALRSGDRHPTADDRARPTEVRNATILVERDNALTVAELSWTPHGRVLFSRYQDAAGEVRMAQGDTLLRPGDQVLAIGPDRALRHLTKQLGRRAATHLEAERTDVDYRRIVLSERRFYGRTVADLDLFARFGARATRVRRADQDVLATDDLVLQAGDRIRVAAPREQMRLVAAYLGDSEHGTADINPLGLALGLTAGLALGALPVPVPGLGSLELGQAAGPLVVGLLLGRTGRTGRLVWTLPHQAAETLTQIGLLVFLAYAGGRAGSAFVDALASPLGLQLVLAGLVVTTVHAAVLLLLGRAWLRQAGPRLAGVLSGSQTQPAILAHAQEQTHHDQRVALGYAMVYPVAMVVKILVAQLLTML</sequence>
<dbReference type="InterPro" id="IPR050144">
    <property type="entry name" value="AAE_transporter"/>
</dbReference>
<dbReference type="Pfam" id="PF02080">
    <property type="entry name" value="TrkA_C"/>
    <property type="match status" value="1"/>
</dbReference>
<evidence type="ECO:0000256" key="5">
    <source>
        <dbReference type="ARBA" id="ARBA00022692"/>
    </source>
</evidence>
<dbReference type="Pfam" id="PF06826">
    <property type="entry name" value="Asp-Al_Ex"/>
    <property type="match status" value="2"/>
</dbReference>
<feature type="domain" description="RCK C-terminal" evidence="9">
    <location>
        <begin position="257"/>
        <end position="341"/>
    </location>
</feature>
<feature type="transmembrane region" description="Helical" evidence="8">
    <location>
        <begin position="60"/>
        <end position="82"/>
    </location>
</feature>
<dbReference type="Proteomes" id="UP001589613">
    <property type="component" value="Unassembled WGS sequence"/>
</dbReference>
<keyword evidence="3" id="KW-0813">Transport</keyword>
<comment type="similarity">
    <text evidence="2">Belongs to the AAE transporter (TC 2.A.81) family.</text>
</comment>
<evidence type="ECO:0000256" key="6">
    <source>
        <dbReference type="ARBA" id="ARBA00022989"/>
    </source>
</evidence>
<evidence type="ECO:0000313" key="10">
    <source>
        <dbReference type="EMBL" id="MFB9732937.1"/>
    </source>
</evidence>
<evidence type="ECO:0000256" key="8">
    <source>
        <dbReference type="SAM" id="Phobius"/>
    </source>
</evidence>
<keyword evidence="4" id="KW-1003">Cell membrane</keyword>
<comment type="subcellular location">
    <subcellularLocation>
        <location evidence="1">Cell membrane</location>
        <topology evidence="1">Multi-pass membrane protein</topology>
    </subcellularLocation>
</comment>
<dbReference type="InterPro" id="IPR006512">
    <property type="entry name" value="YidE_YbjL"/>
</dbReference>
<keyword evidence="11" id="KW-1185">Reference proteome</keyword>
<evidence type="ECO:0000256" key="1">
    <source>
        <dbReference type="ARBA" id="ARBA00004651"/>
    </source>
</evidence>
<feature type="transmembrane region" description="Helical" evidence="8">
    <location>
        <begin position="6"/>
        <end position="26"/>
    </location>
</feature>
<feature type="transmembrane region" description="Helical" evidence="8">
    <location>
        <begin position="89"/>
        <end position="107"/>
    </location>
</feature>
<evidence type="ECO:0000256" key="3">
    <source>
        <dbReference type="ARBA" id="ARBA00022448"/>
    </source>
</evidence>
<dbReference type="PANTHER" id="PTHR30445:SF3">
    <property type="entry name" value="TRANSPORT PROTEIN YIDE-RELATED"/>
    <property type="match status" value="1"/>
</dbReference>
<dbReference type="Gene3D" id="3.30.70.1450">
    <property type="entry name" value="Regulator of K+ conductance, C-terminal domain"/>
    <property type="match status" value="1"/>
</dbReference>
<keyword evidence="7 8" id="KW-0472">Membrane</keyword>
<name>A0ABV5V546_9MICO</name>
<feature type="transmembrane region" description="Helical" evidence="8">
    <location>
        <begin position="146"/>
        <end position="167"/>
    </location>
</feature>
<dbReference type="NCBIfam" id="TIGR01625">
    <property type="entry name" value="YidE_YbjL_dupl"/>
    <property type="match status" value="1"/>
</dbReference>
<evidence type="ECO:0000256" key="4">
    <source>
        <dbReference type="ARBA" id="ARBA00022475"/>
    </source>
</evidence>
<feature type="transmembrane region" description="Helical" evidence="8">
    <location>
        <begin position="503"/>
        <end position="524"/>
    </location>
</feature>
<dbReference type="InterPro" id="IPR006037">
    <property type="entry name" value="RCK_C"/>
</dbReference>
<protein>
    <submittedName>
        <fullName evidence="10">Aspartate:alanine exchanger family transporter</fullName>
    </submittedName>
</protein>
<evidence type="ECO:0000259" key="9">
    <source>
        <dbReference type="PROSITE" id="PS51202"/>
    </source>
</evidence>
<evidence type="ECO:0000256" key="2">
    <source>
        <dbReference type="ARBA" id="ARBA00009854"/>
    </source>
</evidence>
<evidence type="ECO:0000313" key="11">
    <source>
        <dbReference type="Proteomes" id="UP001589613"/>
    </source>
</evidence>
<proteinExistence type="inferred from homology"/>
<feature type="transmembrane region" description="Helical" evidence="8">
    <location>
        <begin position="445"/>
        <end position="464"/>
    </location>
</feature>
<accession>A0ABV5V546</accession>
<dbReference type="InterPro" id="IPR036721">
    <property type="entry name" value="RCK_C_sf"/>
</dbReference>
<dbReference type="EMBL" id="JBHMAX010000023">
    <property type="protein sequence ID" value="MFB9732937.1"/>
    <property type="molecule type" value="Genomic_DNA"/>
</dbReference>
<dbReference type="SUPFAM" id="SSF116726">
    <property type="entry name" value="TrkA C-terminal domain-like"/>
    <property type="match status" value="1"/>
</dbReference>